<accession>A0ABY5P4P2</accession>
<dbReference type="RefSeq" id="WP_313792846.1">
    <property type="nucleotide sequence ID" value="NZ_CP102453.1"/>
</dbReference>
<evidence type="ECO:0000256" key="1">
    <source>
        <dbReference type="ARBA" id="ARBA00004651"/>
    </source>
</evidence>
<feature type="transmembrane region" description="Helical" evidence="9">
    <location>
        <begin position="294"/>
        <end position="316"/>
    </location>
</feature>
<keyword evidence="8 9" id="KW-0472">Membrane</keyword>
<evidence type="ECO:0000256" key="7">
    <source>
        <dbReference type="ARBA" id="ARBA00022989"/>
    </source>
</evidence>
<evidence type="ECO:0000256" key="4">
    <source>
        <dbReference type="ARBA" id="ARBA00022475"/>
    </source>
</evidence>
<feature type="transmembrane region" description="Helical" evidence="9">
    <location>
        <begin position="49"/>
        <end position="78"/>
    </location>
</feature>
<comment type="caution">
    <text evidence="9">Lacks conserved residue(s) required for the propagation of feature annotation.</text>
</comment>
<dbReference type="HAMAP" id="MF_00024">
    <property type="entry name" value="CobD_CbiB"/>
    <property type="match status" value="1"/>
</dbReference>
<evidence type="ECO:0000313" key="10">
    <source>
        <dbReference type="EMBL" id="UUX33345.1"/>
    </source>
</evidence>
<proteinExistence type="inferred from homology"/>
<sequence>MKLVISIGAAYLLDFLFADPYSWPHPVKLMGKYISWFLKRYNTPSKSIFLQYMIGLLLNVSLIFLIIILSLICLIIAYQMNYYVGWAIEIYMIYTCFSAKGLAIEAEKVKDELTQGGVVKGRKQVAMIVGRNTENLTEEEIIKAVIETVAENTSDGFVAPLFYIVLLGPIGGMIYKAINTLDSMVGYKQFPYKYIGFFSAKFDDLVNWIPARLSWIYLVIASFLLRMNWKNGIRIGLRDRKNHNSPNSAFPESVVAGALDIQLGGTHEYHGKEVYKPTIGDDNRSPSIKDIDKVNLLLFCTSILSVVTMSIILLTIRI</sequence>
<evidence type="ECO:0000256" key="5">
    <source>
        <dbReference type="ARBA" id="ARBA00022573"/>
    </source>
</evidence>
<evidence type="ECO:0000256" key="6">
    <source>
        <dbReference type="ARBA" id="ARBA00022692"/>
    </source>
</evidence>
<dbReference type="NCBIfam" id="TIGR00380">
    <property type="entry name" value="cobal_cbiB"/>
    <property type="match status" value="1"/>
</dbReference>
<feature type="transmembrane region" description="Helical" evidence="9">
    <location>
        <begin position="157"/>
        <end position="178"/>
    </location>
</feature>
<reference evidence="10 11" key="1">
    <citation type="submission" date="2022-08" db="EMBL/GenBank/DDBJ databases">
        <title>Aerococcaceae sp. nov isolated from spoiled eye mask.</title>
        <authorList>
            <person name="Zhou G."/>
            <person name="Xie X.-B."/>
            <person name="Shi Q.-S."/>
            <person name="Wang Y.-S."/>
            <person name="Wen X."/>
            <person name="Peng H."/>
            <person name="Yang X.-J."/>
            <person name="Tao H.-B."/>
            <person name="Huang X.-M."/>
        </authorList>
    </citation>
    <scope>NUCLEOTIDE SEQUENCE [LARGE SCALE GENOMIC DNA]</scope>
    <source>
        <strain evidence="11">DM20194951</strain>
    </source>
</reference>
<comment type="subcellular location">
    <subcellularLocation>
        <location evidence="1 9">Cell membrane</location>
        <topology evidence="1 9">Multi-pass membrane protein</topology>
    </subcellularLocation>
</comment>
<dbReference type="Pfam" id="PF03186">
    <property type="entry name" value="CobD_Cbib"/>
    <property type="match status" value="1"/>
</dbReference>
<keyword evidence="6 9" id="KW-0812">Transmembrane</keyword>
<evidence type="ECO:0000256" key="2">
    <source>
        <dbReference type="ARBA" id="ARBA00004953"/>
    </source>
</evidence>
<dbReference type="PANTHER" id="PTHR34308:SF1">
    <property type="entry name" value="COBALAMIN BIOSYNTHESIS PROTEIN CBIB"/>
    <property type="match status" value="1"/>
</dbReference>
<name>A0ABY5P4P2_9LACT</name>
<comment type="similarity">
    <text evidence="3 9">Belongs to the CobD/CbiB family.</text>
</comment>
<feature type="transmembrane region" description="Helical" evidence="9">
    <location>
        <begin position="205"/>
        <end position="225"/>
    </location>
</feature>
<evidence type="ECO:0000256" key="3">
    <source>
        <dbReference type="ARBA" id="ARBA00006263"/>
    </source>
</evidence>
<dbReference type="PANTHER" id="PTHR34308">
    <property type="entry name" value="COBALAMIN BIOSYNTHESIS PROTEIN CBIB"/>
    <property type="match status" value="1"/>
</dbReference>
<dbReference type="Proteomes" id="UP001315967">
    <property type="component" value="Chromosome"/>
</dbReference>
<organism evidence="10 11">
    <name type="scientific">Fundicoccus culcitae</name>
    <dbReference type="NCBI Taxonomy" id="2969821"/>
    <lineage>
        <taxon>Bacteria</taxon>
        <taxon>Bacillati</taxon>
        <taxon>Bacillota</taxon>
        <taxon>Bacilli</taxon>
        <taxon>Lactobacillales</taxon>
        <taxon>Aerococcaceae</taxon>
        <taxon>Fundicoccus</taxon>
    </lineage>
</organism>
<evidence type="ECO:0000256" key="9">
    <source>
        <dbReference type="HAMAP-Rule" id="MF_00024"/>
    </source>
</evidence>
<dbReference type="InterPro" id="IPR004485">
    <property type="entry name" value="Cobalamin_biosynth_CobD/CbiB"/>
</dbReference>
<keyword evidence="11" id="KW-1185">Reference proteome</keyword>
<keyword evidence="7 9" id="KW-1133">Transmembrane helix</keyword>
<keyword evidence="5 9" id="KW-0169">Cobalamin biosynthesis</keyword>
<dbReference type="EMBL" id="CP102453">
    <property type="protein sequence ID" value="UUX33345.1"/>
    <property type="molecule type" value="Genomic_DNA"/>
</dbReference>
<comment type="pathway">
    <text evidence="2 9">Cofactor biosynthesis; adenosylcobalamin biosynthesis.</text>
</comment>
<evidence type="ECO:0000313" key="11">
    <source>
        <dbReference type="Proteomes" id="UP001315967"/>
    </source>
</evidence>
<gene>
    <name evidence="10" type="primary">cbiB</name>
    <name evidence="9" type="synonym">cobD</name>
    <name evidence="10" type="ORF">NRE15_10595</name>
</gene>
<keyword evidence="4 9" id="KW-1003">Cell membrane</keyword>
<evidence type="ECO:0000256" key="8">
    <source>
        <dbReference type="ARBA" id="ARBA00023136"/>
    </source>
</evidence>
<protein>
    <recommendedName>
        <fullName evidence="9">Cobalamin biosynthesis protein CobD</fullName>
    </recommendedName>
</protein>
<comment type="function">
    <text evidence="9">Converts cobyric acid to cobinamide by the addition of aminopropanol on the F carboxylic group.</text>
</comment>